<sequence length="72" mass="7679">MPEQYLEPNQARTGPATPYEKKLAGALSEIFAGGTHDLPGVVAGLNGLGLNAPDGNAWDIARFRAEMRRLGE</sequence>
<gene>
    <name evidence="2" type="ORF">KSW38_05995</name>
</gene>
<reference evidence="2 3" key="1">
    <citation type="submission" date="2021-06" db="EMBL/GenBank/DDBJ databases">
        <authorList>
            <person name="Jeong J.W."/>
        </authorList>
    </citation>
    <scope>NUCLEOTIDE SEQUENCE [LARGE SCALE GENOMIC DNA]</scope>
    <source>
        <strain evidence="2 3">MMS21-TAE1-1</strain>
    </source>
</reference>
<proteinExistence type="predicted"/>
<dbReference type="InterPro" id="IPR046789">
    <property type="entry name" value="HTH_62"/>
</dbReference>
<dbReference type="EMBL" id="JAHOPC010000002">
    <property type="protein sequence ID" value="MBU8865840.1"/>
    <property type="molecule type" value="Genomic_DNA"/>
</dbReference>
<dbReference type="Pfam" id="PF20552">
    <property type="entry name" value="HTH_62"/>
    <property type="match status" value="1"/>
</dbReference>
<feature type="domain" description="Recombinase-like" evidence="1">
    <location>
        <begin position="1"/>
        <end position="72"/>
    </location>
</feature>
<name>A0ABS6I371_9MICC</name>
<evidence type="ECO:0000313" key="2">
    <source>
        <dbReference type="EMBL" id="MBU8865840.1"/>
    </source>
</evidence>
<dbReference type="RefSeq" id="WP_216923672.1">
    <property type="nucleotide sequence ID" value="NZ_JAHOPC010000002.1"/>
</dbReference>
<protein>
    <recommendedName>
        <fullName evidence="1">Recombinase-like domain-containing protein</fullName>
    </recommendedName>
</protein>
<organism evidence="2 3">
    <name type="scientific">Paenarthrobacter aromaticivorans</name>
    <dbReference type="NCBI Taxonomy" id="2849150"/>
    <lineage>
        <taxon>Bacteria</taxon>
        <taxon>Bacillati</taxon>
        <taxon>Actinomycetota</taxon>
        <taxon>Actinomycetes</taxon>
        <taxon>Micrococcales</taxon>
        <taxon>Micrococcaceae</taxon>
        <taxon>Paenarthrobacter</taxon>
    </lineage>
</organism>
<accession>A0ABS6I371</accession>
<evidence type="ECO:0000259" key="1">
    <source>
        <dbReference type="Pfam" id="PF20552"/>
    </source>
</evidence>
<dbReference type="Proteomes" id="UP000824166">
    <property type="component" value="Unassembled WGS sequence"/>
</dbReference>
<keyword evidence="3" id="KW-1185">Reference proteome</keyword>
<evidence type="ECO:0000313" key="3">
    <source>
        <dbReference type="Proteomes" id="UP000824166"/>
    </source>
</evidence>
<comment type="caution">
    <text evidence="2">The sequence shown here is derived from an EMBL/GenBank/DDBJ whole genome shotgun (WGS) entry which is preliminary data.</text>
</comment>